<feature type="compositionally biased region" description="Low complexity" evidence="1">
    <location>
        <begin position="20"/>
        <end position="32"/>
    </location>
</feature>
<evidence type="ECO:0000313" key="3">
    <source>
        <dbReference type="Proteomes" id="UP001328107"/>
    </source>
</evidence>
<dbReference type="Proteomes" id="UP001328107">
    <property type="component" value="Unassembled WGS sequence"/>
</dbReference>
<accession>A0AAN5DHT8</accession>
<protein>
    <submittedName>
        <fullName evidence="2">Uncharacterized protein</fullName>
    </submittedName>
</protein>
<dbReference type="AlphaFoldDB" id="A0AAN5DHT8"/>
<feature type="compositionally biased region" description="Basic and acidic residues" evidence="1">
    <location>
        <begin position="74"/>
        <end position="87"/>
    </location>
</feature>
<evidence type="ECO:0000256" key="1">
    <source>
        <dbReference type="SAM" id="MobiDB-lite"/>
    </source>
</evidence>
<gene>
    <name evidence="2" type="ORF">PMAYCL1PPCAC_32695</name>
</gene>
<proteinExistence type="predicted"/>
<name>A0AAN5DHT8_9BILA</name>
<comment type="caution">
    <text evidence="2">The sequence shown here is derived from an EMBL/GenBank/DDBJ whole genome shotgun (WGS) entry which is preliminary data.</text>
</comment>
<reference evidence="3" key="1">
    <citation type="submission" date="2022-10" db="EMBL/GenBank/DDBJ databases">
        <title>Genome assembly of Pristionchus species.</title>
        <authorList>
            <person name="Yoshida K."/>
            <person name="Sommer R.J."/>
        </authorList>
    </citation>
    <scope>NUCLEOTIDE SEQUENCE [LARGE SCALE GENOMIC DNA]</scope>
    <source>
        <strain evidence="3">RS5460</strain>
    </source>
</reference>
<feature type="non-terminal residue" evidence="2">
    <location>
        <position position="1"/>
    </location>
</feature>
<keyword evidence="3" id="KW-1185">Reference proteome</keyword>
<dbReference type="EMBL" id="BTRK01000006">
    <property type="protein sequence ID" value="GMR62500.1"/>
    <property type="molecule type" value="Genomic_DNA"/>
</dbReference>
<organism evidence="2 3">
    <name type="scientific">Pristionchus mayeri</name>
    <dbReference type="NCBI Taxonomy" id="1317129"/>
    <lineage>
        <taxon>Eukaryota</taxon>
        <taxon>Metazoa</taxon>
        <taxon>Ecdysozoa</taxon>
        <taxon>Nematoda</taxon>
        <taxon>Chromadorea</taxon>
        <taxon>Rhabditida</taxon>
        <taxon>Rhabditina</taxon>
        <taxon>Diplogasteromorpha</taxon>
        <taxon>Diplogasteroidea</taxon>
        <taxon>Neodiplogasteridae</taxon>
        <taxon>Pristionchus</taxon>
    </lineage>
</organism>
<sequence>SKMFKSSKYFRTPRLHADFVLPSSSSSEVTSSYPPPPPPPRKRVLTPTPLPTNSRAKRAIFSRDAQASGEEENEERRGVNQRQDESRSPPASRQNYPRNAKNVAAESLAKMYKHPKKD</sequence>
<feature type="non-terminal residue" evidence="2">
    <location>
        <position position="118"/>
    </location>
</feature>
<feature type="region of interest" description="Disordered" evidence="1">
    <location>
        <begin position="1"/>
        <end position="118"/>
    </location>
</feature>
<evidence type="ECO:0000313" key="2">
    <source>
        <dbReference type="EMBL" id="GMR62500.1"/>
    </source>
</evidence>